<dbReference type="SUPFAM" id="SSF56436">
    <property type="entry name" value="C-type lectin-like"/>
    <property type="match status" value="1"/>
</dbReference>
<reference evidence="2 3" key="2">
    <citation type="submission" date="2019-01" db="EMBL/GenBank/DDBJ databases">
        <title>A chromosome length genome reference of the Java medaka (oryzias javanicus).</title>
        <authorList>
            <person name="Herpin A."/>
            <person name="Takehana Y."/>
            <person name="Naruse K."/>
            <person name="Ansai S."/>
            <person name="Kawaguchi M."/>
        </authorList>
    </citation>
    <scope>NUCLEOTIDE SEQUENCE [LARGE SCALE GENOMIC DNA]</scope>
    <source>
        <strain evidence="2">RS831</strain>
        <tissue evidence="2">Whole body</tissue>
    </source>
</reference>
<dbReference type="InterPro" id="IPR016187">
    <property type="entry name" value="CTDL_fold"/>
</dbReference>
<dbReference type="EMBL" id="CM012452">
    <property type="protein sequence ID" value="RVE63120.1"/>
    <property type="molecule type" value="Genomic_DNA"/>
</dbReference>
<protein>
    <recommendedName>
        <fullName evidence="1">C-type lectin domain-containing protein</fullName>
    </recommendedName>
</protein>
<dbReference type="Proteomes" id="UP000283210">
    <property type="component" value="Chromosome 16"/>
</dbReference>
<dbReference type="PANTHER" id="PTHR45784:SF3">
    <property type="entry name" value="C-TYPE LECTIN DOMAIN FAMILY 4 MEMBER K-LIKE-RELATED"/>
    <property type="match status" value="1"/>
</dbReference>
<dbReference type="InterPro" id="IPR001304">
    <property type="entry name" value="C-type_lectin-like"/>
</dbReference>
<proteinExistence type="predicted"/>
<gene>
    <name evidence="2" type="ORF">OJAV_G00165260</name>
</gene>
<dbReference type="Pfam" id="PF00059">
    <property type="entry name" value="Lectin_C"/>
    <property type="match status" value="1"/>
</dbReference>
<dbReference type="Gene3D" id="3.10.100.10">
    <property type="entry name" value="Mannose-Binding Protein A, subunit A"/>
    <property type="match status" value="1"/>
</dbReference>
<organism evidence="2 3">
    <name type="scientific">Oryzias javanicus</name>
    <name type="common">Javanese ricefish</name>
    <name type="synonym">Aplocheilus javanicus</name>
    <dbReference type="NCBI Taxonomy" id="123683"/>
    <lineage>
        <taxon>Eukaryota</taxon>
        <taxon>Metazoa</taxon>
        <taxon>Chordata</taxon>
        <taxon>Craniata</taxon>
        <taxon>Vertebrata</taxon>
        <taxon>Euteleostomi</taxon>
        <taxon>Actinopterygii</taxon>
        <taxon>Neopterygii</taxon>
        <taxon>Teleostei</taxon>
        <taxon>Neoteleostei</taxon>
        <taxon>Acanthomorphata</taxon>
        <taxon>Ovalentaria</taxon>
        <taxon>Atherinomorphae</taxon>
        <taxon>Beloniformes</taxon>
        <taxon>Adrianichthyidae</taxon>
        <taxon>Oryziinae</taxon>
        <taxon>Oryzias</taxon>
    </lineage>
</organism>
<evidence type="ECO:0000313" key="2">
    <source>
        <dbReference type="EMBL" id="RVE63120.1"/>
    </source>
</evidence>
<accession>A0A3S2LX89</accession>
<reference evidence="2 3" key="1">
    <citation type="submission" date="2018-11" db="EMBL/GenBank/DDBJ databases">
        <authorList>
            <person name="Lopez-Roques C."/>
            <person name="Donnadieu C."/>
            <person name="Bouchez O."/>
            <person name="Klopp C."/>
            <person name="Cabau C."/>
            <person name="Zahm M."/>
        </authorList>
    </citation>
    <scope>NUCLEOTIDE SEQUENCE [LARGE SCALE GENOMIC DNA]</scope>
    <source>
        <strain evidence="2">RS831</strain>
        <tissue evidence="2">Whole body</tissue>
    </source>
</reference>
<sequence length="169" mass="19353">MLQIKTRKTTFSSIIRCPGVLLSSTAGTTTDLAMIENQRENMEALNAIPSSSEAWIGLYREPWTWSDGSLSSFKNWLPTGLRNDYGNQHCGIEFSNHGWADELCSYKRVFICHQVSKRKTTLKLKFITDADLTDPKVNTKILQQLSALLTKDRWDFNLEWTIQPKKPPE</sequence>
<dbReference type="InterPro" id="IPR016186">
    <property type="entry name" value="C-type_lectin-like/link_sf"/>
</dbReference>
<dbReference type="PROSITE" id="PS50041">
    <property type="entry name" value="C_TYPE_LECTIN_2"/>
    <property type="match status" value="1"/>
</dbReference>
<evidence type="ECO:0000313" key="3">
    <source>
        <dbReference type="Proteomes" id="UP000283210"/>
    </source>
</evidence>
<keyword evidence="3" id="KW-1185">Reference proteome</keyword>
<name>A0A3S2LX89_ORYJA</name>
<dbReference type="AlphaFoldDB" id="A0A3S2LX89"/>
<evidence type="ECO:0000259" key="1">
    <source>
        <dbReference type="PROSITE" id="PS50041"/>
    </source>
</evidence>
<dbReference type="OrthoDB" id="7357196at2759"/>
<dbReference type="PANTHER" id="PTHR45784">
    <property type="entry name" value="C-TYPE LECTIN DOMAIN FAMILY 20 MEMBER A-RELATED"/>
    <property type="match status" value="1"/>
</dbReference>
<feature type="domain" description="C-type lectin" evidence="1">
    <location>
        <begin position="32"/>
        <end position="113"/>
    </location>
</feature>